<dbReference type="InterPro" id="IPR009000">
    <property type="entry name" value="Transl_B-barrel_sf"/>
</dbReference>
<dbReference type="InterPro" id="IPR000795">
    <property type="entry name" value="T_Tr_GTP-bd_dom"/>
</dbReference>
<sequence length="606" mass="68206">MQYFLLGTCGHVDHGKSALIKALTGFDGDTSIHERMRGITIDLSFTSLKTSKRTLGFIDVPGHKNLVSTMIGGSFGLDATLLVIDAFEGLKEQSFEHALVLSLLQIPCLIILSKADKCPDIKAQKQAIIEALKPYSLCILGVLACSIYNPESIQTLKDFLLQYPFSKRQTNQDLNHLFRLYIDRVFTVQGRGVAVSGTVLGGCIKQGDKITIAPLSKEVSVKTLHQHGEEVKQAHIHERVALHLQNIEATELQEGMLLTLKGYLRGFDSIDVELHTYDNPALKHNQHITLQIGTLKLQARVLILQYPYATLICSQKIFACYLDLIIISINQRVWGAALVLNPITDLLKKPIKLALLKALSCKDLAQSFNILTKAHKKGFGLLSSMQRFACTTHKALEIANTLPDVLVDSQECVLYAPSTLKNVIHTLLNIYKNNPQALLSAKSLNSKHNYISPYLATLAFKVLEQRGQLQEEKGLWFLKGLVLEKLQDKLQDKLYQLIAQAKFSPQAPYNLYDLLDIDRRVGDLALKTLCQQRKVIRLCHNVFVQKEALEEMVCLMRDLLNTHRSLDIHLLKENLSLSRKYCIAYLEYFDHLGYTHNQNGQRTLKS</sequence>
<evidence type="ECO:0000313" key="6">
    <source>
        <dbReference type="EMBL" id="BCD69490.1"/>
    </source>
</evidence>
<dbReference type="NCBIfam" id="TIGR00475">
    <property type="entry name" value="selB"/>
    <property type="match status" value="1"/>
</dbReference>
<gene>
    <name evidence="6" type="primary">selB</name>
    <name evidence="6" type="ORF">SNTW_01350</name>
</gene>
<comment type="subcellular location">
    <subcellularLocation>
        <location evidence="1">Cytoplasm</location>
    </subcellularLocation>
</comment>
<dbReference type="GO" id="GO:0003924">
    <property type="term" value="F:GTPase activity"/>
    <property type="evidence" value="ECO:0007669"/>
    <property type="project" value="InterPro"/>
</dbReference>
<dbReference type="Gene3D" id="3.40.50.300">
    <property type="entry name" value="P-loop containing nucleotide triphosphate hydrolases"/>
    <property type="match status" value="1"/>
</dbReference>
<dbReference type="Pfam" id="PF00009">
    <property type="entry name" value="GTP_EFTU"/>
    <property type="match status" value="1"/>
</dbReference>
<organism evidence="6 7">
    <name type="scientific">Helicobacter suis</name>
    <dbReference type="NCBI Taxonomy" id="104628"/>
    <lineage>
        <taxon>Bacteria</taxon>
        <taxon>Pseudomonadati</taxon>
        <taxon>Campylobacterota</taxon>
        <taxon>Epsilonproteobacteria</taxon>
        <taxon>Campylobacterales</taxon>
        <taxon>Helicobacteraceae</taxon>
        <taxon>Helicobacter</taxon>
    </lineage>
</organism>
<dbReference type="Gene3D" id="1.10.10.2770">
    <property type="match status" value="1"/>
</dbReference>
<keyword evidence="2" id="KW-0963">Cytoplasm</keyword>
<dbReference type="AlphaFoldDB" id="A0A6J4CY94"/>
<evidence type="ECO:0000256" key="2">
    <source>
        <dbReference type="ARBA" id="ARBA00022490"/>
    </source>
</evidence>
<evidence type="ECO:0000259" key="5">
    <source>
        <dbReference type="PROSITE" id="PS51722"/>
    </source>
</evidence>
<dbReference type="InterPro" id="IPR050055">
    <property type="entry name" value="EF-Tu_GTPase"/>
</dbReference>
<evidence type="ECO:0000256" key="4">
    <source>
        <dbReference type="ARBA" id="ARBA00023134"/>
    </source>
</evidence>
<dbReference type="InterPro" id="IPR036388">
    <property type="entry name" value="WH-like_DNA-bd_sf"/>
</dbReference>
<dbReference type="GO" id="GO:0005525">
    <property type="term" value="F:GTP binding"/>
    <property type="evidence" value="ECO:0007669"/>
    <property type="project" value="UniProtKB-KW"/>
</dbReference>
<dbReference type="SUPFAM" id="SSF50447">
    <property type="entry name" value="Translation proteins"/>
    <property type="match status" value="1"/>
</dbReference>
<evidence type="ECO:0000256" key="3">
    <source>
        <dbReference type="ARBA" id="ARBA00022917"/>
    </source>
</evidence>
<keyword evidence="6" id="KW-0251">Elongation factor</keyword>
<dbReference type="GO" id="GO:0003746">
    <property type="term" value="F:translation elongation factor activity"/>
    <property type="evidence" value="ECO:0007669"/>
    <property type="project" value="UniProtKB-KW"/>
</dbReference>
<dbReference type="SUPFAM" id="SSF52540">
    <property type="entry name" value="P-loop containing nucleoside triphosphate hydrolases"/>
    <property type="match status" value="1"/>
</dbReference>
<dbReference type="GO" id="GO:0001514">
    <property type="term" value="P:selenocysteine incorporation"/>
    <property type="evidence" value="ECO:0007669"/>
    <property type="project" value="InterPro"/>
</dbReference>
<dbReference type="Pfam" id="PF09107">
    <property type="entry name" value="WHD_3rd_SelB"/>
    <property type="match status" value="1"/>
</dbReference>
<evidence type="ECO:0000313" key="7">
    <source>
        <dbReference type="Proteomes" id="UP000317935"/>
    </source>
</evidence>
<proteinExistence type="predicted"/>
<dbReference type="InterPro" id="IPR004535">
    <property type="entry name" value="Transl_elong_SelB"/>
</dbReference>
<dbReference type="InterPro" id="IPR031157">
    <property type="entry name" value="G_TR_CS"/>
</dbReference>
<dbReference type="Gene3D" id="1.10.10.10">
    <property type="entry name" value="Winged helix-like DNA-binding domain superfamily/Winged helix DNA-binding domain"/>
    <property type="match status" value="1"/>
</dbReference>
<accession>A0A6J4CY94</accession>
<dbReference type="EMBL" id="AP019774">
    <property type="protein sequence ID" value="BCD69490.1"/>
    <property type="molecule type" value="Genomic_DNA"/>
</dbReference>
<dbReference type="PANTHER" id="PTHR43721:SF11">
    <property type="entry name" value="SELENOCYSTEINE-SPECIFIC ELONGATION FACTOR"/>
    <property type="match status" value="1"/>
</dbReference>
<dbReference type="Proteomes" id="UP000317935">
    <property type="component" value="Chromosome"/>
</dbReference>
<dbReference type="InterPro" id="IPR036390">
    <property type="entry name" value="WH_DNA-bd_sf"/>
</dbReference>
<name>A0A6J4CY94_9HELI</name>
<evidence type="ECO:0000256" key="1">
    <source>
        <dbReference type="ARBA" id="ARBA00004496"/>
    </source>
</evidence>
<keyword evidence="3" id="KW-0648">Protein biosynthesis</keyword>
<keyword evidence="4" id="KW-0547">Nucleotide-binding</keyword>
<reference evidence="6 7" key="1">
    <citation type="submission" date="2019-06" db="EMBL/GenBank/DDBJ databases">
        <title>Complete genome sequence of Helicobacter suis SNTW101c.</title>
        <authorList>
            <person name="Rimbara E."/>
            <person name="Suzuki M."/>
            <person name="Matsui H."/>
            <person name="Nakamura M."/>
            <person name="Mori S."/>
            <person name="Shibayama K."/>
        </authorList>
    </citation>
    <scope>NUCLEOTIDE SEQUENCE [LARGE SCALE GENOMIC DNA]</scope>
    <source>
        <strain evidence="6 7">SNTW101c</strain>
    </source>
</reference>
<dbReference type="Gene3D" id="2.40.30.10">
    <property type="entry name" value="Translation factors"/>
    <property type="match status" value="1"/>
</dbReference>
<dbReference type="SUPFAM" id="SSF46785">
    <property type="entry name" value="Winged helix' DNA-binding domain"/>
    <property type="match status" value="1"/>
</dbReference>
<protein>
    <submittedName>
        <fullName evidence="6">Selenocysteine-specific translation elongation factor</fullName>
    </submittedName>
</protein>
<dbReference type="GO" id="GO:0003723">
    <property type="term" value="F:RNA binding"/>
    <property type="evidence" value="ECO:0007669"/>
    <property type="project" value="InterPro"/>
</dbReference>
<dbReference type="InterPro" id="IPR015191">
    <property type="entry name" value="SelB_WHD4"/>
</dbReference>
<dbReference type="PROSITE" id="PS00301">
    <property type="entry name" value="G_TR_1"/>
    <property type="match status" value="1"/>
</dbReference>
<dbReference type="PROSITE" id="PS51722">
    <property type="entry name" value="G_TR_2"/>
    <property type="match status" value="1"/>
</dbReference>
<dbReference type="PANTHER" id="PTHR43721">
    <property type="entry name" value="ELONGATION FACTOR TU-RELATED"/>
    <property type="match status" value="1"/>
</dbReference>
<dbReference type="GO" id="GO:0005737">
    <property type="term" value="C:cytoplasm"/>
    <property type="evidence" value="ECO:0007669"/>
    <property type="project" value="UniProtKB-SubCell"/>
</dbReference>
<feature type="domain" description="Tr-type G" evidence="5">
    <location>
        <begin position="1"/>
        <end position="170"/>
    </location>
</feature>
<dbReference type="InterPro" id="IPR027417">
    <property type="entry name" value="P-loop_NTPase"/>
</dbReference>
<keyword evidence="4" id="KW-0342">GTP-binding</keyword>